<sequence>MLDKYLIEHCSPTLASLKTANLFSMNIGAETDFQAQIDRLNDGLKSKGIVLMVLKKEGNRALVYVCRKSYLQEDLNRPGVASFMKKYGYESTDADKAIETLAKRLKNIDDFPHEIGLFLGYPLGDVIGFIANAGKNSKCSGCWKVYCNECQAIKKFAQFEKCRRVYKEMWQKGKCVSQLAVAV</sequence>
<accession>A0ABR9QVC8</accession>
<dbReference type="Pfam" id="PF12672">
    <property type="entry name" value="DUF3793"/>
    <property type="match status" value="1"/>
</dbReference>
<comment type="caution">
    <text evidence="1">The sequence shown here is derived from an EMBL/GenBank/DDBJ whole genome shotgun (WGS) entry which is preliminary data.</text>
</comment>
<evidence type="ECO:0000313" key="1">
    <source>
        <dbReference type="EMBL" id="MBE5034828.1"/>
    </source>
</evidence>
<protein>
    <submittedName>
        <fullName evidence="1">DUF3793 family protein</fullName>
    </submittedName>
</protein>
<proteinExistence type="predicted"/>
<reference evidence="1 2" key="1">
    <citation type="submission" date="2020-10" db="EMBL/GenBank/DDBJ databases">
        <title>ChiBAC.</title>
        <authorList>
            <person name="Zenner C."/>
            <person name="Hitch T.C.A."/>
            <person name="Clavel T."/>
        </authorList>
    </citation>
    <scope>NUCLEOTIDE SEQUENCE [LARGE SCALE GENOMIC DNA]</scope>
    <source>
        <strain evidence="1 2">DSM 108706</strain>
    </source>
</reference>
<dbReference type="InterPro" id="IPR024523">
    <property type="entry name" value="DUF3793"/>
</dbReference>
<dbReference type="RefSeq" id="WP_226384493.1">
    <property type="nucleotide sequence ID" value="NZ_JADCKA010000001.1"/>
</dbReference>
<keyword evidence="2" id="KW-1185">Reference proteome</keyword>
<name>A0ABR9QVC8_9FIRM</name>
<gene>
    <name evidence="1" type="ORF">INF20_00795</name>
</gene>
<dbReference type="EMBL" id="JADCKA010000001">
    <property type="protein sequence ID" value="MBE5034828.1"/>
    <property type="molecule type" value="Genomic_DNA"/>
</dbReference>
<organism evidence="1 2">
    <name type="scientific">Gallibacter intestinalis</name>
    <dbReference type="NCBI Taxonomy" id="2779356"/>
    <lineage>
        <taxon>Bacteria</taxon>
        <taxon>Bacillati</taxon>
        <taxon>Bacillota</taxon>
        <taxon>Clostridia</taxon>
        <taxon>Eubacteriales</taxon>
        <taxon>Eubacteriaceae</taxon>
        <taxon>Gallibacter</taxon>
    </lineage>
</organism>
<evidence type="ECO:0000313" key="2">
    <source>
        <dbReference type="Proteomes" id="UP001516588"/>
    </source>
</evidence>
<dbReference type="Proteomes" id="UP001516588">
    <property type="component" value="Unassembled WGS sequence"/>
</dbReference>